<feature type="active site" description="Proton donor/acceptor" evidence="3">
    <location>
        <position position="275"/>
    </location>
</feature>
<dbReference type="EMBL" id="CP011801">
    <property type="protein sequence ID" value="ALA57352.1"/>
    <property type="molecule type" value="Genomic_DNA"/>
</dbReference>
<evidence type="ECO:0000313" key="4">
    <source>
        <dbReference type="EMBL" id="ALA57352.1"/>
    </source>
</evidence>
<keyword evidence="5" id="KW-1185">Reference proteome</keyword>
<dbReference type="Proteomes" id="UP000069205">
    <property type="component" value="Chromosome"/>
</dbReference>
<dbReference type="PRINTS" id="PR00998">
    <property type="entry name" value="CRBOXYPTASET"/>
</dbReference>
<feature type="binding site" evidence="2">
    <location>
        <position position="274"/>
    </location>
    <ligand>
        <name>Zn(2+)</name>
        <dbReference type="ChEBI" id="CHEBI:29105"/>
        <note>catalytic</note>
    </ligand>
</feature>
<dbReference type="STRING" id="42253.NITMOv2_0918"/>
<dbReference type="PATRIC" id="fig|42253.5.peg.899"/>
<keyword evidence="1 4" id="KW-0378">Hydrolase</keyword>
<dbReference type="GO" id="GO:0006508">
    <property type="term" value="P:proteolysis"/>
    <property type="evidence" value="ECO:0007669"/>
    <property type="project" value="UniProtKB-UniRule"/>
</dbReference>
<dbReference type="SUPFAM" id="SSF55486">
    <property type="entry name" value="Metalloproteases ('zincins'), catalytic domain"/>
    <property type="match status" value="1"/>
</dbReference>
<evidence type="ECO:0000256" key="3">
    <source>
        <dbReference type="PIRSR" id="PIRSR006615-2"/>
    </source>
</evidence>
<feature type="binding site" evidence="2">
    <location>
        <position position="304"/>
    </location>
    <ligand>
        <name>Zn(2+)</name>
        <dbReference type="ChEBI" id="CHEBI:29105"/>
        <note>catalytic</note>
    </ligand>
</feature>
<name>A0A0K2G9S9_NITMO</name>
<dbReference type="PANTHER" id="PTHR34217:SF1">
    <property type="entry name" value="CARBOXYPEPTIDASE 1"/>
    <property type="match status" value="1"/>
</dbReference>
<dbReference type="RefSeq" id="WP_053378702.1">
    <property type="nucleotide sequence ID" value="NZ_CP011801.1"/>
</dbReference>
<dbReference type="PIRSF" id="PIRSF006615">
    <property type="entry name" value="Zn_crbxpep_Taq"/>
    <property type="match status" value="1"/>
</dbReference>
<dbReference type="CDD" id="cd06460">
    <property type="entry name" value="M32_Taq"/>
    <property type="match status" value="1"/>
</dbReference>
<dbReference type="GO" id="GO:0004181">
    <property type="term" value="F:metallocarboxypeptidase activity"/>
    <property type="evidence" value="ECO:0007669"/>
    <property type="project" value="UniProtKB-UniRule"/>
</dbReference>
<reference evidence="4 5" key="1">
    <citation type="journal article" date="2015" name="Proc. Natl. Acad. Sci. U.S.A.">
        <title>Expanded metabolic versatility of ubiquitous nitrite-oxidizing bacteria from the genus Nitrospira.</title>
        <authorList>
            <person name="Koch H."/>
            <person name="Lucker S."/>
            <person name="Albertsen M."/>
            <person name="Kitzinger K."/>
            <person name="Herbold C."/>
            <person name="Spieck E."/>
            <person name="Nielsen P.H."/>
            <person name="Wagner M."/>
            <person name="Daims H."/>
        </authorList>
    </citation>
    <scope>NUCLEOTIDE SEQUENCE [LARGE SCALE GENOMIC DNA]</scope>
    <source>
        <strain evidence="4 5">NSP M-1</strain>
    </source>
</reference>
<dbReference type="GO" id="GO:0046872">
    <property type="term" value="F:metal ion binding"/>
    <property type="evidence" value="ECO:0007669"/>
    <property type="project" value="UniProtKB-KW"/>
</dbReference>
<keyword evidence="1" id="KW-0482">Metalloprotease</keyword>
<sequence length="510" mass="58996">MKTIATLEPLTTRLLEIQRINSAASLLSWDQETYMPAGGGEARAEQIAVLQGLAHQKLVSPEIEQLLSQWIDPATGRALEQPGDGWDEPARSLLREVWRDFSRAKKLPSQFVMTLSRETSLAQQVWAEARKQDKFAMFLPNLRTILSLKREEAQYLGYKESPYDALLDVYEPGSTVASLRPLFAQLKARLVPLLKRVMDSTVRIDDSMLRYSYDQARQLEFGRLVLIAMGYDFERGRLDLSAHPFTTSFHPTDVRVTTRVFEHELQSCLFSCIHEGGHGLYDQGLDQRYYGTPLGDSVSLGIHESQSRLWENCVGRSRAFWRFFYPILQQTFPHQLRGVDREQFYAAINRVQPSFIRVEADELTYNLHIMLRFEIEQDLIEGRTQPDELPGMWNRKMEEYLAITPPKDADGVLQDVHWSLGSFGYFPTYTLGNLYSVQFFEQAKREMPHLEDEIAAGRLMVLRRWLEQKIHRWGRMFTPDHLAQRVTGSSVSPEPFLAYLEKKYGELYQL</sequence>
<dbReference type="KEGG" id="nmv:NITMOv2_0918"/>
<dbReference type="PANTHER" id="PTHR34217">
    <property type="entry name" value="METAL-DEPENDENT CARBOXYPEPTIDASE"/>
    <property type="match status" value="1"/>
</dbReference>
<organism evidence="4 5">
    <name type="scientific">Nitrospira moscoviensis</name>
    <dbReference type="NCBI Taxonomy" id="42253"/>
    <lineage>
        <taxon>Bacteria</taxon>
        <taxon>Pseudomonadati</taxon>
        <taxon>Nitrospirota</taxon>
        <taxon>Nitrospiria</taxon>
        <taxon>Nitrospirales</taxon>
        <taxon>Nitrospiraceae</taxon>
        <taxon>Nitrospira</taxon>
    </lineage>
</organism>
<dbReference type="EC" id="3.4.17.19" evidence="1"/>
<dbReference type="Pfam" id="PF02074">
    <property type="entry name" value="Peptidase_M32"/>
    <property type="match status" value="1"/>
</dbReference>
<evidence type="ECO:0000256" key="1">
    <source>
        <dbReference type="PIRNR" id="PIRNR006615"/>
    </source>
</evidence>
<keyword evidence="2" id="KW-0862">Zinc</keyword>
<keyword evidence="1 2" id="KW-0479">Metal-binding</keyword>
<dbReference type="OrthoDB" id="9772308at2"/>
<comment type="catalytic activity">
    <reaction evidence="1">
        <text>Release of a C-terminal amino acid with broad specificity, except for -Pro.</text>
        <dbReference type="EC" id="3.4.17.19"/>
    </reaction>
</comment>
<comment type="function">
    <text evidence="1">Broad specificity carboxypetidase that releases amino acids sequentially from the C-terminus, including neutral, aromatic, polar and basic residues.</text>
</comment>
<dbReference type="AlphaFoldDB" id="A0A0K2G9S9"/>
<dbReference type="InterPro" id="IPR001333">
    <property type="entry name" value="Peptidase_M32_Taq"/>
</dbReference>
<keyword evidence="1" id="KW-0645">Protease</keyword>
<accession>A0A0K2G9S9</accession>
<keyword evidence="1 4" id="KW-0121">Carboxypeptidase</keyword>
<gene>
    <name evidence="4" type="ORF">NITMOv2_0918</name>
</gene>
<protein>
    <recommendedName>
        <fullName evidence="1">Metal-dependent carboxypeptidase</fullName>
        <ecNumber evidence="1">3.4.17.19</ecNumber>
    </recommendedName>
</protein>
<proteinExistence type="inferred from homology"/>
<dbReference type="PROSITE" id="PS52034">
    <property type="entry name" value="PEPTIDASE_M32"/>
    <property type="match status" value="1"/>
</dbReference>
<evidence type="ECO:0000256" key="2">
    <source>
        <dbReference type="PIRSR" id="PIRSR006615-1"/>
    </source>
</evidence>
<evidence type="ECO:0000313" key="5">
    <source>
        <dbReference type="Proteomes" id="UP000069205"/>
    </source>
</evidence>
<feature type="binding site" evidence="2">
    <location>
        <position position="278"/>
    </location>
    <ligand>
        <name>Zn(2+)</name>
        <dbReference type="ChEBI" id="CHEBI:29105"/>
        <note>catalytic</note>
    </ligand>
</feature>
<comment type="similarity">
    <text evidence="1">Belongs to the peptidase M32 family.</text>
</comment>
<dbReference type="Gene3D" id="1.10.1370.30">
    <property type="match status" value="1"/>
</dbReference>
<comment type="cofactor">
    <cofactor evidence="2">
        <name>Zn(2+)</name>
        <dbReference type="ChEBI" id="CHEBI:29105"/>
    </cofactor>
    <text evidence="2">Binds 1 zinc ion per subunit.</text>
</comment>